<dbReference type="Gene3D" id="1.10.10.10">
    <property type="entry name" value="Winged helix-like DNA-binding domain superfamily/Winged helix DNA-binding domain"/>
    <property type="match status" value="1"/>
</dbReference>
<gene>
    <name evidence="5" type="ORF">CBQ26_09770</name>
</gene>
<dbReference type="SMART" id="SM00418">
    <property type="entry name" value="HTH_ARSR"/>
    <property type="match status" value="1"/>
</dbReference>
<evidence type="ECO:0000313" key="5">
    <source>
        <dbReference type="EMBL" id="OWL96077.1"/>
    </source>
</evidence>
<dbReference type="InterPro" id="IPR001845">
    <property type="entry name" value="HTH_ArsR_DNA-bd_dom"/>
</dbReference>
<evidence type="ECO:0000313" key="6">
    <source>
        <dbReference type="Proteomes" id="UP000197208"/>
    </source>
</evidence>
<dbReference type="SUPFAM" id="SSF46785">
    <property type="entry name" value="Winged helix' DNA-binding domain"/>
    <property type="match status" value="1"/>
</dbReference>
<dbReference type="InterPro" id="IPR036388">
    <property type="entry name" value="WH-like_DNA-bd_sf"/>
</dbReference>
<dbReference type="OrthoDB" id="9798835at2"/>
<dbReference type="Pfam" id="PF12840">
    <property type="entry name" value="HTH_20"/>
    <property type="match status" value="1"/>
</dbReference>
<organism evidence="5 6">
    <name type="scientific">Deinococcus indicus</name>
    <dbReference type="NCBI Taxonomy" id="223556"/>
    <lineage>
        <taxon>Bacteria</taxon>
        <taxon>Thermotogati</taxon>
        <taxon>Deinococcota</taxon>
        <taxon>Deinococci</taxon>
        <taxon>Deinococcales</taxon>
        <taxon>Deinococcaceae</taxon>
        <taxon>Deinococcus</taxon>
    </lineage>
</organism>
<sequence length="109" mass="12385">MKQELHTYKASLFKALGHPLRLAILDVLRGGEQTVTQLQDRTGAEQASVSQHLGVLRAHHFVSVRRDGTLAYYRASDPEIYAFLDLGRQVYERQLQRQREQLTLQAGPA</sequence>
<dbReference type="InterPro" id="IPR051011">
    <property type="entry name" value="Metal_resp_trans_reg"/>
</dbReference>
<dbReference type="PANTHER" id="PTHR43132:SF2">
    <property type="entry name" value="ARSENICAL RESISTANCE OPERON REPRESSOR ARSR-RELATED"/>
    <property type="match status" value="1"/>
</dbReference>
<dbReference type="PANTHER" id="PTHR43132">
    <property type="entry name" value="ARSENICAL RESISTANCE OPERON REPRESSOR ARSR-RELATED"/>
    <property type="match status" value="1"/>
</dbReference>
<name>A0A246BL68_9DEIO</name>
<evidence type="ECO:0000256" key="1">
    <source>
        <dbReference type="ARBA" id="ARBA00023015"/>
    </source>
</evidence>
<keyword evidence="6" id="KW-1185">Reference proteome</keyword>
<dbReference type="GO" id="GO:0003677">
    <property type="term" value="F:DNA binding"/>
    <property type="evidence" value="ECO:0007669"/>
    <property type="project" value="UniProtKB-KW"/>
</dbReference>
<dbReference type="PROSITE" id="PS50987">
    <property type="entry name" value="HTH_ARSR_2"/>
    <property type="match status" value="1"/>
</dbReference>
<evidence type="ECO:0000259" key="4">
    <source>
        <dbReference type="PROSITE" id="PS50987"/>
    </source>
</evidence>
<dbReference type="InterPro" id="IPR011991">
    <property type="entry name" value="ArsR-like_HTH"/>
</dbReference>
<reference evidence="5 6" key="1">
    <citation type="submission" date="2017-05" db="EMBL/GenBank/DDBJ databases">
        <title>De novo genome assembly of Deniococcus indicus strain DR1.</title>
        <authorList>
            <person name="Chauhan D."/>
            <person name="Yennamalli R.M."/>
            <person name="Priyadarshini R."/>
        </authorList>
    </citation>
    <scope>NUCLEOTIDE SEQUENCE [LARGE SCALE GENOMIC DNA]</scope>
    <source>
        <strain evidence="5 6">DR1</strain>
    </source>
</reference>
<dbReference type="NCBIfam" id="NF033788">
    <property type="entry name" value="HTH_metalloreg"/>
    <property type="match status" value="1"/>
</dbReference>
<accession>A0A246BL68</accession>
<evidence type="ECO:0000256" key="3">
    <source>
        <dbReference type="ARBA" id="ARBA00023163"/>
    </source>
</evidence>
<keyword evidence="2" id="KW-0238">DNA-binding</keyword>
<dbReference type="CDD" id="cd00090">
    <property type="entry name" value="HTH_ARSR"/>
    <property type="match status" value="1"/>
</dbReference>
<dbReference type="InterPro" id="IPR036390">
    <property type="entry name" value="WH_DNA-bd_sf"/>
</dbReference>
<keyword evidence="1" id="KW-0805">Transcription regulation</keyword>
<evidence type="ECO:0000256" key="2">
    <source>
        <dbReference type="ARBA" id="ARBA00023125"/>
    </source>
</evidence>
<comment type="caution">
    <text evidence="5">The sequence shown here is derived from an EMBL/GenBank/DDBJ whole genome shotgun (WGS) entry which is preliminary data.</text>
</comment>
<feature type="domain" description="HTH arsR-type" evidence="4">
    <location>
        <begin position="1"/>
        <end position="95"/>
    </location>
</feature>
<keyword evidence="3" id="KW-0804">Transcription</keyword>
<dbReference type="PRINTS" id="PR00778">
    <property type="entry name" value="HTHARSR"/>
</dbReference>
<dbReference type="EMBL" id="NHMK01000012">
    <property type="protein sequence ID" value="OWL96077.1"/>
    <property type="molecule type" value="Genomic_DNA"/>
</dbReference>
<dbReference type="RefSeq" id="WP_088248463.1">
    <property type="nucleotide sequence ID" value="NZ_NHMK01000012.1"/>
</dbReference>
<dbReference type="GO" id="GO:0003700">
    <property type="term" value="F:DNA-binding transcription factor activity"/>
    <property type="evidence" value="ECO:0007669"/>
    <property type="project" value="InterPro"/>
</dbReference>
<dbReference type="Proteomes" id="UP000197208">
    <property type="component" value="Unassembled WGS sequence"/>
</dbReference>
<proteinExistence type="predicted"/>
<dbReference type="AlphaFoldDB" id="A0A246BL68"/>
<protein>
    <submittedName>
        <fullName evidence="5">Transcriptional regulator</fullName>
    </submittedName>
</protein>